<evidence type="ECO:0000313" key="2">
    <source>
        <dbReference type="Proteomes" id="UP001139157"/>
    </source>
</evidence>
<reference evidence="1" key="1">
    <citation type="submission" date="2022-06" db="EMBL/GenBank/DDBJ databases">
        <title>Novel species in genus nocardia.</title>
        <authorList>
            <person name="Li F."/>
        </authorList>
    </citation>
    <scope>NUCLEOTIDE SEQUENCE</scope>
    <source>
        <strain evidence="1">CDC141</strain>
    </source>
</reference>
<organism evidence="1 2">
    <name type="scientific">Nocardia pulmonis</name>
    <dbReference type="NCBI Taxonomy" id="2951408"/>
    <lineage>
        <taxon>Bacteria</taxon>
        <taxon>Bacillati</taxon>
        <taxon>Actinomycetota</taxon>
        <taxon>Actinomycetes</taxon>
        <taxon>Mycobacteriales</taxon>
        <taxon>Nocardiaceae</taxon>
        <taxon>Nocardia</taxon>
    </lineage>
</organism>
<dbReference type="EMBL" id="JAMRXG010000010">
    <property type="protein sequence ID" value="MCM6776446.1"/>
    <property type="molecule type" value="Genomic_DNA"/>
</dbReference>
<protein>
    <submittedName>
        <fullName evidence="1">Uncharacterized protein</fullName>
    </submittedName>
</protein>
<proteinExistence type="predicted"/>
<dbReference type="RefSeq" id="WP_251914743.1">
    <property type="nucleotide sequence ID" value="NZ_JAMRXG010000010.1"/>
</dbReference>
<evidence type="ECO:0000313" key="1">
    <source>
        <dbReference type="EMBL" id="MCM6776446.1"/>
    </source>
</evidence>
<accession>A0A9X2EE43</accession>
<keyword evidence="2" id="KW-1185">Reference proteome</keyword>
<comment type="caution">
    <text evidence="1">The sequence shown here is derived from an EMBL/GenBank/DDBJ whole genome shotgun (WGS) entry which is preliminary data.</text>
</comment>
<gene>
    <name evidence="1" type="ORF">NDR86_23445</name>
</gene>
<sequence>MERDQQDPRWLAWVERMDEELAKFLSETVSDMPENPWTAEGLRRAEQAALERFPESGYEDRPENRELVDQFARFLGEVFRRNFEGEWYNVPEYDDENRSRGFGPVIQEGYNPMYLDVIPLLGTAIVRRTGEEWTTIFGYSQQDYAKWVEHGRPPLEEWVNRDIDD</sequence>
<dbReference type="AlphaFoldDB" id="A0A9X2EE43"/>
<name>A0A9X2EE43_9NOCA</name>
<dbReference type="Proteomes" id="UP001139157">
    <property type="component" value="Unassembled WGS sequence"/>
</dbReference>